<feature type="transmembrane region" description="Helical" evidence="1">
    <location>
        <begin position="267"/>
        <end position="284"/>
    </location>
</feature>
<name>Q01PI6_SOLUE</name>
<feature type="transmembrane region" description="Helical" evidence="1">
    <location>
        <begin position="201"/>
        <end position="222"/>
    </location>
</feature>
<feature type="transmembrane region" description="Helical" evidence="1">
    <location>
        <begin position="163"/>
        <end position="189"/>
    </location>
</feature>
<evidence type="ECO:0000313" key="2">
    <source>
        <dbReference type="EMBL" id="ABJ88434.1"/>
    </source>
</evidence>
<keyword evidence="1" id="KW-0812">Transmembrane</keyword>
<feature type="transmembrane region" description="Helical" evidence="1">
    <location>
        <begin position="132"/>
        <end position="151"/>
    </location>
</feature>
<evidence type="ECO:0000256" key="1">
    <source>
        <dbReference type="SAM" id="Phobius"/>
    </source>
</evidence>
<dbReference type="HOGENOM" id="CLU_578588_0_0_0"/>
<protein>
    <recommendedName>
        <fullName evidence="3">Glycosyltransferase RgtA/B/C/D-like domain-containing protein</fullName>
    </recommendedName>
</protein>
<dbReference type="STRING" id="234267.Acid_7526"/>
<evidence type="ECO:0008006" key="3">
    <source>
        <dbReference type="Google" id="ProtNLM"/>
    </source>
</evidence>
<organism evidence="2">
    <name type="scientific">Solibacter usitatus (strain Ellin6076)</name>
    <dbReference type="NCBI Taxonomy" id="234267"/>
    <lineage>
        <taxon>Bacteria</taxon>
        <taxon>Pseudomonadati</taxon>
        <taxon>Acidobacteriota</taxon>
        <taxon>Terriglobia</taxon>
        <taxon>Bryobacterales</taxon>
        <taxon>Solibacteraceae</taxon>
        <taxon>Candidatus Solibacter</taxon>
    </lineage>
</organism>
<dbReference type="KEGG" id="sus:Acid_7526"/>
<accession>Q01PI6</accession>
<feature type="transmembrane region" description="Helical" evidence="1">
    <location>
        <begin position="85"/>
        <end position="104"/>
    </location>
</feature>
<keyword evidence="1" id="KW-0472">Membrane</keyword>
<reference evidence="2" key="1">
    <citation type="submission" date="2006-10" db="EMBL/GenBank/DDBJ databases">
        <title>Complete sequence of Solibacter usitatus Ellin6076.</title>
        <authorList>
            <consortium name="US DOE Joint Genome Institute"/>
            <person name="Copeland A."/>
            <person name="Lucas S."/>
            <person name="Lapidus A."/>
            <person name="Barry K."/>
            <person name="Detter J.C."/>
            <person name="Glavina del Rio T."/>
            <person name="Hammon N."/>
            <person name="Israni S."/>
            <person name="Dalin E."/>
            <person name="Tice H."/>
            <person name="Pitluck S."/>
            <person name="Thompson L.S."/>
            <person name="Brettin T."/>
            <person name="Bruce D."/>
            <person name="Han C."/>
            <person name="Tapia R."/>
            <person name="Gilna P."/>
            <person name="Schmutz J."/>
            <person name="Larimer F."/>
            <person name="Land M."/>
            <person name="Hauser L."/>
            <person name="Kyrpides N."/>
            <person name="Mikhailova N."/>
            <person name="Janssen P.H."/>
            <person name="Kuske C.R."/>
            <person name="Richardson P."/>
        </authorList>
    </citation>
    <scope>NUCLEOTIDE SEQUENCE</scope>
    <source>
        <strain evidence="2">Ellin6076</strain>
    </source>
</reference>
<feature type="transmembrane region" description="Helical" evidence="1">
    <location>
        <begin position="383"/>
        <end position="404"/>
    </location>
</feature>
<dbReference type="AlphaFoldDB" id="Q01PI6"/>
<feature type="transmembrane region" description="Helical" evidence="1">
    <location>
        <begin position="321"/>
        <end position="338"/>
    </location>
</feature>
<dbReference type="InParanoid" id="Q01PI6"/>
<feature type="transmembrane region" description="Helical" evidence="1">
    <location>
        <begin position="345"/>
        <end position="363"/>
    </location>
</feature>
<feature type="transmembrane region" description="Helical" evidence="1">
    <location>
        <begin position="291"/>
        <end position="309"/>
    </location>
</feature>
<dbReference type="OrthoDB" id="1489074at2"/>
<dbReference type="eggNOG" id="COG1807">
    <property type="taxonomic scope" value="Bacteria"/>
</dbReference>
<sequence precursor="true">MNPRRSVFQFLLPGTAFFAFVWAVARACVQSITIDEADTYLAWVARPNPSHWEAASNNHVLNSLLMRLFTSVFGVSHLTVRAPALLGAAIYIASIYLLCVRLAPALQLQWPLFVCLVYNPFIFDHLVAARGYALALGFLTAALAIGAYCLPDLSTCAMTSVCLALSFAANFSFAFVDLAAMLAIFIWACARTQAIQARARLLGACVLPGLLVSVFVSAPGVLHWPKGQLEYGAHSLRETFHTVAEASLYRPNPQIVNPILLGWIEQGRVYLLPLVLALAAWQWARHRNAFAMALLAIAAAALGAHWLTLKLFHVLLPRDRTAIWIVPLLTLAIGAAAANRRALTCMLYVMSIYYLLCLRLTYFKEWSWDADVNRIYPVVAWYNHTYGVTDVASSWLYSASLNFYRLQSGRESLDEIPGQLQPSGGHALYVLNWAFDEAFLKEQHLRVVYRAPDTDAVVAIRPQLEAHAFPIN</sequence>
<gene>
    <name evidence="2" type="ordered locus">Acid_7526</name>
</gene>
<keyword evidence="1" id="KW-1133">Transmembrane helix</keyword>
<proteinExistence type="predicted"/>
<dbReference type="EMBL" id="CP000473">
    <property type="protein sequence ID" value="ABJ88434.1"/>
    <property type="molecule type" value="Genomic_DNA"/>
</dbReference>